<dbReference type="InterPro" id="IPR003797">
    <property type="entry name" value="DegV"/>
</dbReference>
<gene>
    <name evidence="1" type="ORF">SDC9_185638</name>
</gene>
<protein>
    <recommendedName>
        <fullName evidence="2">DegV domain-containing protein</fullName>
    </recommendedName>
</protein>
<proteinExistence type="predicted"/>
<dbReference type="SUPFAM" id="SSF82549">
    <property type="entry name" value="DAK1/DegV-like"/>
    <property type="match status" value="1"/>
</dbReference>
<comment type="caution">
    <text evidence="1">The sequence shown here is derived from an EMBL/GenBank/DDBJ whole genome shotgun (WGS) entry which is preliminary data.</text>
</comment>
<accession>A0A645HPR5</accession>
<name>A0A645HPR5_9ZZZZ</name>
<reference evidence="1" key="1">
    <citation type="submission" date="2019-08" db="EMBL/GenBank/DDBJ databases">
        <authorList>
            <person name="Kucharzyk K."/>
            <person name="Murdoch R.W."/>
            <person name="Higgins S."/>
            <person name="Loffler F."/>
        </authorList>
    </citation>
    <scope>NUCLEOTIDE SEQUENCE</scope>
</reference>
<sequence length="58" mass="6119">MAFIGHCDAQKEAELVAAQIRERTGIETIVIDDIGVMIGAHSGPGTVALFFYGTRLGA</sequence>
<dbReference type="InterPro" id="IPR043168">
    <property type="entry name" value="DegV_C"/>
</dbReference>
<dbReference type="PROSITE" id="PS51482">
    <property type="entry name" value="DEGV"/>
    <property type="match status" value="1"/>
</dbReference>
<evidence type="ECO:0008006" key="2">
    <source>
        <dbReference type="Google" id="ProtNLM"/>
    </source>
</evidence>
<dbReference type="EMBL" id="VSSQ01093146">
    <property type="protein sequence ID" value="MPN38114.1"/>
    <property type="molecule type" value="Genomic_DNA"/>
</dbReference>
<evidence type="ECO:0000313" key="1">
    <source>
        <dbReference type="EMBL" id="MPN38114.1"/>
    </source>
</evidence>
<organism evidence="1">
    <name type="scientific">bioreactor metagenome</name>
    <dbReference type="NCBI Taxonomy" id="1076179"/>
    <lineage>
        <taxon>unclassified sequences</taxon>
        <taxon>metagenomes</taxon>
        <taxon>ecological metagenomes</taxon>
    </lineage>
</organism>
<dbReference type="AlphaFoldDB" id="A0A645HPR5"/>
<dbReference type="Gene3D" id="3.30.1180.10">
    <property type="match status" value="1"/>
</dbReference>
<dbReference type="Pfam" id="PF02645">
    <property type="entry name" value="DegV"/>
    <property type="match status" value="1"/>
</dbReference>